<dbReference type="PRINTS" id="PR00038">
    <property type="entry name" value="HTHLUXR"/>
</dbReference>
<evidence type="ECO:0000313" key="6">
    <source>
        <dbReference type="Proteomes" id="UP000184085"/>
    </source>
</evidence>
<dbReference type="Pfam" id="PF00196">
    <property type="entry name" value="GerE"/>
    <property type="match status" value="1"/>
</dbReference>
<dbReference type="CDD" id="cd06170">
    <property type="entry name" value="LuxR_C_like"/>
    <property type="match status" value="1"/>
</dbReference>
<proteinExistence type="predicted"/>
<dbReference type="GO" id="GO:0003677">
    <property type="term" value="F:DNA binding"/>
    <property type="evidence" value="ECO:0007669"/>
    <property type="project" value="UniProtKB-KW"/>
</dbReference>
<keyword evidence="6" id="KW-1185">Reference proteome</keyword>
<accession>A0A1M4N4I2</accession>
<dbReference type="SMART" id="SM00421">
    <property type="entry name" value="HTH_LUXR"/>
    <property type="match status" value="1"/>
</dbReference>
<name>A0A1M4N4I2_9RHOB</name>
<evidence type="ECO:0000256" key="1">
    <source>
        <dbReference type="ARBA" id="ARBA00023015"/>
    </source>
</evidence>
<dbReference type="InterPro" id="IPR016032">
    <property type="entry name" value="Sig_transdc_resp-reg_C-effctor"/>
</dbReference>
<dbReference type="EMBL" id="FMJB01000061">
    <property type="protein sequence ID" value="SCM68845.1"/>
    <property type="molecule type" value="Genomic_DNA"/>
</dbReference>
<evidence type="ECO:0000259" key="4">
    <source>
        <dbReference type="PROSITE" id="PS50043"/>
    </source>
</evidence>
<dbReference type="Gene3D" id="1.10.10.10">
    <property type="entry name" value="Winged helix-like DNA-binding domain superfamily/Winged helix DNA-binding domain"/>
    <property type="match status" value="1"/>
</dbReference>
<organism evidence="5 6">
    <name type="scientific">Donghicola eburneus</name>
    <dbReference type="NCBI Taxonomy" id="393278"/>
    <lineage>
        <taxon>Bacteria</taxon>
        <taxon>Pseudomonadati</taxon>
        <taxon>Pseudomonadota</taxon>
        <taxon>Alphaproteobacteria</taxon>
        <taxon>Rhodobacterales</taxon>
        <taxon>Roseobacteraceae</taxon>
        <taxon>Donghicola</taxon>
    </lineage>
</organism>
<keyword evidence="2" id="KW-0238">DNA-binding</keyword>
<dbReference type="InterPro" id="IPR000792">
    <property type="entry name" value="Tscrpt_reg_LuxR_C"/>
</dbReference>
<dbReference type="SUPFAM" id="SSF46894">
    <property type="entry name" value="C-terminal effector domain of the bipartite response regulators"/>
    <property type="match status" value="1"/>
</dbReference>
<dbReference type="InterPro" id="IPR036388">
    <property type="entry name" value="WH-like_DNA-bd_sf"/>
</dbReference>
<keyword evidence="1" id="KW-0805">Transcription regulation</keyword>
<dbReference type="SUPFAM" id="SSF75516">
    <property type="entry name" value="Pheromone-binding domain of LuxR-like quorum-sensing transcription factors"/>
    <property type="match status" value="1"/>
</dbReference>
<dbReference type="InterPro" id="IPR005143">
    <property type="entry name" value="TF_LuxR_autoind-bd_dom"/>
</dbReference>
<sequence length="238" mass="27074">MLDTSIASLLDQIQNIQDEDELDAFVCSLRDHFETTHSAFFVMKPCGGISFFGTYPKEWSNTFFAKGYDRHDPIILACYKNFLPVDWQDLDWSGRQAQIIYQVALAHGLGPQGYTVPIRGPRGQYAAFSLCGRENGEEWRKKWKRLRVDILTVCHFLNARVLEICPKTQNDPYKVLSPREVDAMSFLARGFSRAQIAETLNISEHTLRAYIESARRKLDAANTTHAVAKAISHGFILV</sequence>
<dbReference type="RefSeq" id="WP_143095352.1">
    <property type="nucleotide sequence ID" value="NZ_FOXY01000003.1"/>
</dbReference>
<dbReference type="Pfam" id="PF03472">
    <property type="entry name" value="Autoind_bind"/>
    <property type="match status" value="1"/>
</dbReference>
<gene>
    <name evidence="5" type="ORF">KARMA_3075</name>
</gene>
<protein>
    <recommendedName>
        <fullName evidence="4">HTH luxR-type domain-containing protein</fullName>
    </recommendedName>
</protein>
<dbReference type="AlphaFoldDB" id="A0A1M4N4I2"/>
<evidence type="ECO:0000256" key="2">
    <source>
        <dbReference type="ARBA" id="ARBA00023125"/>
    </source>
</evidence>
<dbReference type="PANTHER" id="PTHR44688:SF16">
    <property type="entry name" value="DNA-BINDING TRANSCRIPTIONAL ACTIVATOR DEVR_DOSR"/>
    <property type="match status" value="1"/>
</dbReference>
<reference evidence="6" key="1">
    <citation type="submission" date="2016-09" db="EMBL/GenBank/DDBJ databases">
        <authorList>
            <person name="Wibberg D."/>
        </authorList>
    </citation>
    <scope>NUCLEOTIDE SEQUENCE [LARGE SCALE GENOMIC DNA]</scope>
</reference>
<dbReference type="Proteomes" id="UP000184085">
    <property type="component" value="Unassembled WGS sequence"/>
</dbReference>
<keyword evidence="3" id="KW-0804">Transcription</keyword>
<feature type="domain" description="HTH luxR-type" evidence="4">
    <location>
        <begin position="169"/>
        <end position="234"/>
    </location>
</feature>
<dbReference type="PANTHER" id="PTHR44688">
    <property type="entry name" value="DNA-BINDING TRANSCRIPTIONAL ACTIVATOR DEVR_DOSR"/>
    <property type="match status" value="1"/>
</dbReference>
<dbReference type="Gene3D" id="3.30.450.80">
    <property type="entry name" value="Transcription factor LuxR-like, autoinducer-binding domain"/>
    <property type="match status" value="1"/>
</dbReference>
<evidence type="ECO:0000256" key="3">
    <source>
        <dbReference type="ARBA" id="ARBA00023163"/>
    </source>
</evidence>
<dbReference type="GO" id="GO:0006355">
    <property type="term" value="P:regulation of DNA-templated transcription"/>
    <property type="evidence" value="ECO:0007669"/>
    <property type="project" value="InterPro"/>
</dbReference>
<dbReference type="PROSITE" id="PS50043">
    <property type="entry name" value="HTH_LUXR_2"/>
    <property type="match status" value="1"/>
</dbReference>
<evidence type="ECO:0000313" key="5">
    <source>
        <dbReference type="EMBL" id="SCM68845.1"/>
    </source>
</evidence>
<dbReference type="InterPro" id="IPR036693">
    <property type="entry name" value="TF_LuxR_autoind-bd_dom_sf"/>
</dbReference>